<protein>
    <submittedName>
        <fullName evidence="1">Uncharacterized protein</fullName>
    </submittedName>
</protein>
<dbReference type="RefSeq" id="WP_025021327.1">
    <property type="nucleotide sequence ID" value="NZ_AZFH01000031.1"/>
</dbReference>
<accession>A0A0R1TK76</accession>
<reference evidence="1 2" key="1">
    <citation type="journal article" date="2015" name="Genome Announc.">
        <title>Expanding the biotechnology potential of lactobacilli through comparative genomics of 213 strains and associated genera.</title>
        <authorList>
            <person name="Sun Z."/>
            <person name="Harris H.M."/>
            <person name="McCann A."/>
            <person name="Guo C."/>
            <person name="Argimon S."/>
            <person name="Zhang W."/>
            <person name="Yang X."/>
            <person name="Jeffery I.B."/>
            <person name="Cooney J.C."/>
            <person name="Kagawa T.F."/>
            <person name="Liu W."/>
            <person name="Song Y."/>
            <person name="Salvetti E."/>
            <person name="Wrobel A."/>
            <person name="Rasinkangas P."/>
            <person name="Parkhill J."/>
            <person name="Rea M.C."/>
            <person name="O'Sullivan O."/>
            <person name="Ritari J."/>
            <person name="Douillard F.P."/>
            <person name="Paul Ross R."/>
            <person name="Yang R."/>
            <person name="Briner A.E."/>
            <person name="Felis G.E."/>
            <person name="de Vos W.M."/>
            <person name="Barrangou R."/>
            <person name="Klaenhammer T.R."/>
            <person name="Caufield P.W."/>
            <person name="Cui Y."/>
            <person name="Zhang H."/>
            <person name="O'Toole P.W."/>
        </authorList>
    </citation>
    <scope>NUCLEOTIDE SEQUENCE [LARGE SCALE GENOMIC DNA]</scope>
    <source>
        <strain evidence="1 2">DSM 15833</strain>
    </source>
</reference>
<evidence type="ECO:0000313" key="1">
    <source>
        <dbReference type="EMBL" id="KRL81772.1"/>
    </source>
</evidence>
<name>A0A0R1TK76_9LACO</name>
<organism evidence="1 2">
    <name type="scientific">Ligilactobacillus equi DSM 15833 = JCM 10991</name>
    <dbReference type="NCBI Taxonomy" id="1423740"/>
    <lineage>
        <taxon>Bacteria</taxon>
        <taxon>Bacillati</taxon>
        <taxon>Bacillota</taxon>
        <taxon>Bacilli</taxon>
        <taxon>Lactobacillales</taxon>
        <taxon>Lactobacillaceae</taxon>
        <taxon>Ligilactobacillus</taxon>
    </lineage>
</organism>
<gene>
    <name evidence="1" type="ORF">FC36_GL001364</name>
</gene>
<sequence>MEYENVREALKALIEITFSELETAQVKVINDKESTVRPFELEDLQDANKEILAQICDMLGMSDLYLESQEVS</sequence>
<dbReference type="STRING" id="1423740.FC36_GL001364"/>
<comment type="caution">
    <text evidence="1">The sequence shown here is derived from an EMBL/GenBank/DDBJ whole genome shotgun (WGS) entry which is preliminary data.</text>
</comment>
<dbReference type="EMBL" id="AZFH01000031">
    <property type="protein sequence ID" value="KRL81772.1"/>
    <property type="molecule type" value="Genomic_DNA"/>
</dbReference>
<dbReference type="AlphaFoldDB" id="A0A0R1TK76"/>
<dbReference type="OrthoDB" id="2303975at2"/>
<evidence type="ECO:0000313" key="2">
    <source>
        <dbReference type="Proteomes" id="UP000051048"/>
    </source>
</evidence>
<dbReference type="Proteomes" id="UP000051048">
    <property type="component" value="Unassembled WGS sequence"/>
</dbReference>
<proteinExistence type="predicted"/>
<dbReference type="PATRIC" id="fig|1423740.3.peg.1468"/>